<organism evidence="3 4">
    <name type="scientific">Agrococcus sediminis</name>
    <dbReference type="NCBI Taxonomy" id="2599924"/>
    <lineage>
        <taxon>Bacteria</taxon>
        <taxon>Bacillati</taxon>
        <taxon>Actinomycetota</taxon>
        <taxon>Actinomycetes</taxon>
        <taxon>Micrococcales</taxon>
        <taxon>Microbacteriaceae</taxon>
        <taxon>Agrococcus</taxon>
    </lineage>
</organism>
<dbReference type="RefSeq" id="WP_146354300.1">
    <property type="nucleotide sequence ID" value="NZ_VOIR01000002.1"/>
</dbReference>
<evidence type="ECO:0008006" key="5">
    <source>
        <dbReference type="Google" id="ProtNLM"/>
    </source>
</evidence>
<evidence type="ECO:0000256" key="2">
    <source>
        <dbReference type="SAM" id="SignalP"/>
    </source>
</evidence>
<keyword evidence="4" id="KW-1185">Reference proteome</keyword>
<accession>A0A5M8QNW1</accession>
<feature type="chain" id="PRO_5039561693" description="Lipoprotein" evidence="2">
    <location>
        <begin position="22"/>
        <end position="149"/>
    </location>
</feature>
<dbReference type="PROSITE" id="PS51257">
    <property type="entry name" value="PROKAR_LIPOPROTEIN"/>
    <property type="match status" value="1"/>
</dbReference>
<dbReference type="OrthoDB" id="5118398at2"/>
<feature type="region of interest" description="Disordered" evidence="1">
    <location>
        <begin position="31"/>
        <end position="55"/>
    </location>
</feature>
<reference evidence="3 4" key="1">
    <citation type="submission" date="2019-08" db="EMBL/GenBank/DDBJ databases">
        <title>Agrococcus lahaulensis sp. nov., isolated from a cold desert of the Indian Himalayas.</title>
        <authorList>
            <person name="Qu J.H."/>
        </authorList>
    </citation>
    <scope>NUCLEOTIDE SEQUENCE [LARGE SCALE GENOMIC DNA]</scope>
    <source>
        <strain evidence="3 4">NS18</strain>
    </source>
</reference>
<comment type="caution">
    <text evidence="3">The sequence shown here is derived from an EMBL/GenBank/DDBJ whole genome shotgun (WGS) entry which is preliminary data.</text>
</comment>
<protein>
    <recommendedName>
        <fullName evidence="5">Lipoprotein</fullName>
    </recommendedName>
</protein>
<evidence type="ECO:0000313" key="4">
    <source>
        <dbReference type="Proteomes" id="UP000323221"/>
    </source>
</evidence>
<name>A0A5M8QNW1_9MICO</name>
<gene>
    <name evidence="3" type="ORF">FQ330_00410</name>
</gene>
<sequence length="149" mass="15145">MKSTRILAVPAIAAASLLALTGCFQLPPMGGGTTTETQAPAPSGDGGDTGSASVDLADTAWSGEDAAGNTMDLVLEGDGTVLLNDWNGQNWDEAGDTWEVAGDQITIFIGGIEDIQSLTYTGTAQLETMELTGVDGNGDSGYDVTLTQG</sequence>
<feature type="signal peptide" evidence="2">
    <location>
        <begin position="1"/>
        <end position="21"/>
    </location>
</feature>
<dbReference type="EMBL" id="VOIR01000002">
    <property type="protein sequence ID" value="KAA6437897.1"/>
    <property type="molecule type" value="Genomic_DNA"/>
</dbReference>
<keyword evidence="2" id="KW-0732">Signal</keyword>
<evidence type="ECO:0000313" key="3">
    <source>
        <dbReference type="EMBL" id="KAA6437897.1"/>
    </source>
</evidence>
<proteinExistence type="predicted"/>
<evidence type="ECO:0000256" key="1">
    <source>
        <dbReference type="SAM" id="MobiDB-lite"/>
    </source>
</evidence>
<dbReference type="AlphaFoldDB" id="A0A5M8QNW1"/>
<dbReference type="Proteomes" id="UP000323221">
    <property type="component" value="Unassembled WGS sequence"/>
</dbReference>